<feature type="domain" description="DNA mismatch repair proteins mutS family" evidence="5">
    <location>
        <begin position="550"/>
        <end position="566"/>
    </location>
</feature>
<dbReference type="GO" id="GO:0006298">
    <property type="term" value="P:mismatch repair"/>
    <property type="evidence" value="ECO:0007669"/>
    <property type="project" value="InterPro"/>
</dbReference>
<evidence type="ECO:0000313" key="7">
    <source>
        <dbReference type="Proteomes" id="UP000282876"/>
    </source>
</evidence>
<dbReference type="InterPro" id="IPR027417">
    <property type="entry name" value="P-loop_NTPase"/>
</dbReference>
<dbReference type="InterPro" id="IPR007696">
    <property type="entry name" value="DNA_mismatch_repair_MutS_core"/>
</dbReference>
<dbReference type="Pfam" id="PF00488">
    <property type="entry name" value="MutS_V"/>
    <property type="match status" value="1"/>
</dbReference>
<dbReference type="InterPro" id="IPR036187">
    <property type="entry name" value="DNA_mismatch_repair_MutS_sf"/>
</dbReference>
<dbReference type="SUPFAM" id="SSF52540">
    <property type="entry name" value="P-loop containing nucleoside triphosphate hydrolases"/>
    <property type="match status" value="1"/>
</dbReference>
<dbReference type="AlphaFoldDB" id="A0A437AMY4"/>
<evidence type="ECO:0000313" key="6">
    <source>
        <dbReference type="EMBL" id="RVD92524.1"/>
    </source>
</evidence>
<comment type="similarity">
    <text evidence="1">Belongs to the DNA mismatch repair MutS family.</text>
</comment>
<dbReference type="PANTHER" id="PTHR11361:SF20">
    <property type="entry name" value="MUTS PROTEIN HOMOLOG 5"/>
    <property type="match status" value="1"/>
</dbReference>
<proteinExistence type="inferred from homology"/>
<evidence type="ECO:0000256" key="1">
    <source>
        <dbReference type="ARBA" id="ARBA00006271"/>
    </source>
</evidence>
<dbReference type="GO" id="GO:0051026">
    <property type="term" value="P:chiasma assembly"/>
    <property type="evidence" value="ECO:0007669"/>
    <property type="project" value="TreeGrafter"/>
</dbReference>
<keyword evidence="2" id="KW-0547">Nucleotide-binding</keyword>
<dbReference type="GO" id="GO:0005524">
    <property type="term" value="F:ATP binding"/>
    <property type="evidence" value="ECO:0007669"/>
    <property type="project" value="UniProtKB-KW"/>
</dbReference>
<keyword evidence="3" id="KW-0067">ATP-binding</keyword>
<reference evidence="6 7" key="1">
    <citation type="submission" date="2018-10" db="EMBL/GenBank/DDBJ databases">
        <title>Draft genome sequence of the microsporidian Tubulinosema ratisbonensis.</title>
        <authorList>
            <person name="Polonais V."/>
            <person name="Peyretaillade E."/>
            <person name="Niehus S."/>
            <person name="Wawrzyniak I."/>
            <person name="Franchet A."/>
            <person name="Gaspin C."/>
            <person name="Reichstadt M."/>
            <person name="Belser C."/>
            <person name="Labadie K."/>
            <person name="Delbac F."/>
            <person name="Ferrandon D."/>
        </authorList>
    </citation>
    <scope>NUCLEOTIDE SEQUENCE [LARGE SCALE GENOMIC DNA]</scope>
    <source>
        <strain evidence="6 7">Franzen</strain>
    </source>
</reference>
<evidence type="ECO:0000259" key="5">
    <source>
        <dbReference type="PROSITE" id="PS00486"/>
    </source>
</evidence>
<dbReference type="SMART" id="SM00534">
    <property type="entry name" value="MUTSac"/>
    <property type="match status" value="1"/>
</dbReference>
<dbReference type="GO" id="GO:0030983">
    <property type="term" value="F:mismatched DNA binding"/>
    <property type="evidence" value="ECO:0007669"/>
    <property type="project" value="InterPro"/>
</dbReference>
<dbReference type="Gene3D" id="1.10.1420.10">
    <property type="match status" value="1"/>
</dbReference>
<dbReference type="Gene3D" id="3.40.50.300">
    <property type="entry name" value="P-loop containing nucleotide triphosphate hydrolases"/>
    <property type="match status" value="1"/>
</dbReference>
<dbReference type="PROSITE" id="PS00486">
    <property type="entry name" value="DNA_MISMATCH_REPAIR_2"/>
    <property type="match status" value="1"/>
</dbReference>
<organism evidence="6 7">
    <name type="scientific">Tubulinosema ratisbonensis</name>
    <dbReference type="NCBI Taxonomy" id="291195"/>
    <lineage>
        <taxon>Eukaryota</taxon>
        <taxon>Fungi</taxon>
        <taxon>Fungi incertae sedis</taxon>
        <taxon>Microsporidia</taxon>
        <taxon>Tubulinosematoidea</taxon>
        <taxon>Tubulinosematidae</taxon>
        <taxon>Tubulinosema</taxon>
    </lineage>
</organism>
<dbReference type="InterPro" id="IPR045076">
    <property type="entry name" value="MutS"/>
</dbReference>
<accession>A0A437AMY4</accession>
<keyword evidence="7" id="KW-1185">Reference proteome</keyword>
<protein>
    <submittedName>
        <fullName evidence="6">DNA mismatch repair</fullName>
    </submittedName>
</protein>
<dbReference type="STRING" id="291195.A0A437AMY4"/>
<dbReference type="GO" id="GO:0140664">
    <property type="term" value="F:ATP-dependent DNA damage sensor activity"/>
    <property type="evidence" value="ECO:0007669"/>
    <property type="project" value="InterPro"/>
</dbReference>
<dbReference type="SUPFAM" id="SSF48334">
    <property type="entry name" value="DNA repair protein MutS, domain III"/>
    <property type="match status" value="1"/>
</dbReference>
<evidence type="ECO:0000256" key="2">
    <source>
        <dbReference type="ARBA" id="ARBA00022741"/>
    </source>
</evidence>
<dbReference type="PANTHER" id="PTHR11361">
    <property type="entry name" value="DNA MISMATCH REPAIR PROTEIN MUTS FAMILY MEMBER"/>
    <property type="match status" value="1"/>
</dbReference>
<sequence>MHKLMENKNFMFVEVKNNFIGLVIYNSNEFIIFKDFFDTFSLEITKSYIYKFNISLCVTSLSIPLKKYDLLLETGVELKIQIKNSKKQNCTIEGCHLSLLALSNLDLFLSKNNEFYNSIEKKIIKLNEKIKKESMDKIGMFGEYEIYLFVNENYLFIGASGIVSLNLISCDLHPNKFIKTERENSFFGKIDFCVTKEGKNLLKKWMLFPLLDIKMIYKRRSVIEYLIKNNITLEIKNLLKKLNSFELNYTKKHLINLKNNICIFKNITNLLKNEFIIEINENFDWLNFIEENDTFIFKENLTNLEKTFDFLSISSELKKLKNVYKNLPVYLNEIGKKVFKDYKIEGSIIYFPQLGYLIETKVELNIEKIFEINQKKYFKNEFMINLDEEFGDIKNKINDLEIELTHKIIKKYSDSIEEIQNYLTEMDALNSLAIFAEQNNLKRGEINLKKNFKVQNLKNLFFDTKNNFDFVFDKSIILTGMNGSGKTNFLKNLAYLVILNQIGSFLPCESANLPLFDKILVKFSNTKPISSFVNDLQQLNEIIKFGNENSLILVDELGKGTSFNDGICVLLAVLKNLPYSYRIFSTNLHQLFLKNDSSKLKEEFSFLEKYKFLKTISIYEFGIEEGIFLQEESNKLIESFMFGDKFMDLFFKIKKGEKLTLPKEENEESKKIIEEFIK</sequence>
<evidence type="ECO:0000256" key="4">
    <source>
        <dbReference type="ARBA" id="ARBA00023125"/>
    </source>
</evidence>
<dbReference type="VEuPathDB" id="MicrosporidiaDB:TUBRATIS_009610"/>
<dbReference type="Pfam" id="PF05192">
    <property type="entry name" value="MutS_III"/>
    <property type="match status" value="1"/>
</dbReference>
<dbReference type="OrthoDB" id="2188923at2759"/>
<dbReference type="Proteomes" id="UP000282876">
    <property type="component" value="Unassembled WGS sequence"/>
</dbReference>
<keyword evidence="4" id="KW-0238">DNA-binding</keyword>
<name>A0A437AMY4_9MICR</name>
<dbReference type="InterPro" id="IPR000432">
    <property type="entry name" value="DNA_mismatch_repair_MutS_C"/>
</dbReference>
<evidence type="ECO:0000256" key="3">
    <source>
        <dbReference type="ARBA" id="ARBA00022840"/>
    </source>
</evidence>
<gene>
    <name evidence="6" type="ORF">TUBRATIS_009610</name>
</gene>
<dbReference type="GO" id="GO:0005634">
    <property type="term" value="C:nucleus"/>
    <property type="evidence" value="ECO:0007669"/>
    <property type="project" value="TreeGrafter"/>
</dbReference>
<comment type="caution">
    <text evidence="6">The sequence shown here is derived from an EMBL/GenBank/DDBJ whole genome shotgun (WGS) entry which is preliminary data.</text>
</comment>
<dbReference type="SMART" id="SM00533">
    <property type="entry name" value="MUTSd"/>
    <property type="match status" value="1"/>
</dbReference>
<dbReference type="EMBL" id="RCSS01000196">
    <property type="protein sequence ID" value="RVD92524.1"/>
    <property type="molecule type" value="Genomic_DNA"/>
</dbReference>